<dbReference type="GO" id="GO:0004177">
    <property type="term" value="F:aminopeptidase activity"/>
    <property type="evidence" value="ECO:0007669"/>
    <property type="project" value="UniProtKB-KW"/>
</dbReference>
<accession>A0A168I538</accession>
<keyword evidence="3" id="KW-0720">Serine protease</keyword>
<comment type="caution">
    <text evidence="7">The sequence shown here is derived from an EMBL/GenBank/DDBJ whole genome shotgun (WGS) entry which is preliminary data.</text>
</comment>
<dbReference type="SUPFAM" id="SSF82171">
    <property type="entry name" value="DPP6 N-terminal domain-like"/>
    <property type="match status" value="1"/>
</dbReference>
<evidence type="ECO:0000313" key="7">
    <source>
        <dbReference type="EMBL" id="OAC99561.1"/>
    </source>
</evidence>
<feature type="domain" description="Dipeptidylpeptidase IV N-terminal" evidence="6">
    <location>
        <begin position="204"/>
        <end position="563"/>
    </location>
</feature>
<evidence type="ECO:0000256" key="3">
    <source>
        <dbReference type="ARBA" id="ARBA00022825"/>
    </source>
</evidence>
<dbReference type="AlphaFoldDB" id="A0A168I538"/>
<dbReference type="InterPro" id="IPR029058">
    <property type="entry name" value="AB_hydrolase_fold"/>
</dbReference>
<dbReference type="GO" id="GO:0008239">
    <property type="term" value="F:dipeptidyl-peptidase activity"/>
    <property type="evidence" value="ECO:0007669"/>
    <property type="project" value="TreeGrafter"/>
</dbReference>
<gene>
    <name evidence="7" type="ORF">MUCCIDRAFT_114755</name>
</gene>
<dbReference type="PANTHER" id="PTHR11731:SF193">
    <property type="entry name" value="DIPEPTIDYL PEPTIDASE 9"/>
    <property type="match status" value="1"/>
</dbReference>
<dbReference type="GO" id="GO:0008236">
    <property type="term" value="F:serine-type peptidase activity"/>
    <property type="evidence" value="ECO:0007669"/>
    <property type="project" value="UniProtKB-KW"/>
</dbReference>
<name>A0A168I538_MUCCL</name>
<organism evidence="7 8">
    <name type="scientific">Mucor lusitanicus CBS 277.49</name>
    <dbReference type="NCBI Taxonomy" id="747725"/>
    <lineage>
        <taxon>Eukaryota</taxon>
        <taxon>Fungi</taxon>
        <taxon>Fungi incertae sedis</taxon>
        <taxon>Mucoromycota</taxon>
        <taxon>Mucoromycotina</taxon>
        <taxon>Mucoromycetes</taxon>
        <taxon>Mucorales</taxon>
        <taxon>Mucorineae</taxon>
        <taxon>Mucoraceae</taxon>
        <taxon>Mucor</taxon>
    </lineage>
</organism>
<dbReference type="GO" id="GO:0006508">
    <property type="term" value="P:proteolysis"/>
    <property type="evidence" value="ECO:0007669"/>
    <property type="project" value="InterPro"/>
</dbReference>
<dbReference type="OrthoDB" id="16520at2759"/>
<keyword evidence="8" id="KW-1185">Reference proteome</keyword>
<keyword evidence="2" id="KW-0378">Hydrolase</keyword>
<evidence type="ECO:0000259" key="5">
    <source>
        <dbReference type="Pfam" id="PF00326"/>
    </source>
</evidence>
<dbReference type="Gene3D" id="3.40.50.1820">
    <property type="entry name" value="alpha/beta hydrolase"/>
    <property type="match status" value="1"/>
</dbReference>
<dbReference type="Proteomes" id="UP000077051">
    <property type="component" value="Unassembled WGS sequence"/>
</dbReference>
<feature type="domain" description="Peptidase S9 prolyl oligopeptidase catalytic" evidence="5">
    <location>
        <begin position="707"/>
        <end position="916"/>
    </location>
</feature>
<feature type="compositionally biased region" description="Low complexity" evidence="4">
    <location>
        <begin position="160"/>
        <end position="177"/>
    </location>
</feature>
<comment type="similarity">
    <text evidence="1">Belongs to the peptidase S9B family.</text>
</comment>
<dbReference type="InterPro" id="IPR050278">
    <property type="entry name" value="Serine_Prot_S9B/DPPIV"/>
</dbReference>
<dbReference type="Pfam" id="PF00930">
    <property type="entry name" value="DPPIV_N"/>
    <property type="match status" value="1"/>
</dbReference>
<dbReference type="Pfam" id="PF00326">
    <property type="entry name" value="Peptidase_S9"/>
    <property type="match status" value="1"/>
</dbReference>
<evidence type="ECO:0000256" key="1">
    <source>
        <dbReference type="ARBA" id="ARBA00006150"/>
    </source>
</evidence>
<evidence type="ECO:0008006" key="9">
    <source>
        <dbReference type="Google" id="ProtNLM"/>
    </source>
</evidence>
<keyword evidence="2" id="KW-0645">Protease</keyword>
<feature type="compositionally biased region" description="Polar residues" evidence="4">
    <location>
        <begin position="185"/>
        <end position="203"/>
    </location>
</feature>
<sequence length="916" mass="104527">MNHSWEHTRTQVRQFRANLQTIYPVQVLAITKDFAIHGNVLYFLSNNRDASDWCPTRHMQIYQSRLDQCDTRQIQQQDGPHYLAAISTIPLMERSLAYTDYIALGESELDTSTCYRQLQLPGVSTFDIKDDTIMFTFHHDVYVGKLGKIPKLIPYKSASAATHHTAQTTPPTSTYSPILNHIDMDSSSNKQTSYTSNQEPTTDQPHRSDPKLGGFFNDQIAFVRNRDIWVTDWHGNDTQLTFCASDTSDPTLKCGVAEYMMQEEFHRFTGYYWSPPITNTKQRTERILYLETSESEVEQVFISKSTPPSMTDTANTTLPTAADSIRYPRAGKPNATSTIKIVEFEIGDTAAPVNIRHKQLWGKNQIRVMFPWMEYIVRFGWLPDGQSVWLQLLSRDQQTSAVIKLHVDQFSVEETHAGHDGIQTEILWHETSTAWINITDVYYFMQSSDTATVTKLIWSSEKVNGFRHLFLVEKSVDQPEAQVTQLTEGQWCCVNRPLYVDEARSLVYFSAKMHTPLESHFYVTSYSHQQCQPTLLTKLGFSHTVTMDSPDYFIDCFSTIHDPQVTVVQKLSHTKSNPVVPDGISLLIPVSLKSDCETPPSPPSSTTHFIGGLNHDSRCISSDPLTRDLEHTRDNKMSKYSDSVEPNGEIFSFTTSDGEKLYGCLYRPNNYEPGQSYPTLLHIYGGPTTQLVVNEFKFPRLMRYLMAAYFGFAVVIIDSRGSSDRGLRLESHIQHRLGTVELKDQLEGLQFVHDTKFGALPAGPQGELVPVVNLNRLAITGWSYGGYLSLMALAQYPDRFKMSIAGAPVTQWELYDAAYTERYMGLPEENPQAYHDSNVLTYVDRFPDNENRLLIAHGLIDENVHFRNTELLVSQLVKLKKPHYLQVYPSEKHGLRHASVNEHFETLMFYWLSNYL</sequence>
<evidence type="ECO:0000259" key="6">
    <source>
        <dbReference type="Pfam" id="PF00930"/>
    </source>
</evidence>
<reference evidence="7 8" key="1">
    <citation type="submission" date="2015-06" db="EMBL/GenBank/DDBJ databases">
        <title>Expansion of signal transduction pathways in fungi by whole-genome duplication.</title>
        <authorList>
            <consortium name="DOE Joint Genome Institute"/>
            <person name="Corrochano L.M."/>
            <person name="Kuo A."/>
            <person name="Marcet-Houben M."/>
            <person name="Polaino S."/>
            <person name="Salamov A."/>
            <person name="Villalobos J.M."/>
            <person name="Alvarez M.I."/>
            <person name="Avalos J."/>
            <person name="Benito E.P."/>
            <person name="Benoit I."/>
            <person name="Burger G."/>
            <person name="Camino L.P."/>
            <person name="Canovas D."/>
            <person name="Cerda-Olmedo E."/>
            <person name="Cheng J.-F."/>
            <person name="Dominguez A."/>
            <person name="Elias M."/>
            <person name="Eslava A.P."/>
            <person name="Glaser F."/>
            <person name="Grimwood J."/>
            <person name="Gutierrez G."/>
            <person name="Heitman J."/>
            <person name="Henrissat B."/>
            <person name="Iturriaga E.A."/>
            <person name="Lang B.F."/>
            <person name="Lavin J.L."/>
            <person name="Lee S."/>
            <person name="Li W."/>
            <person name="Lindquist E."/>
            <person name="Lopez-Garcia S."/>
            <person name="Luque E.M."/>
            <person name="Marcos A.T."/>
            <person name="Martin J."/>
            <person name="Mccluskey K."/>
            <person name="Medina H.R."/>
            <person name="Miralles-Duran A."/>
            <person name="Miyazaki A."/>
            <person name="Munoz-Torres E."/>
            <person name="Oguiza J.A."/>
            <person name="Ohm R."/>
            <person name="Olmedo M."/>
            <person name="Orejas M."/>
            <person name="Ortiz-Castellanos L."/>
            <person name="Pisabarro A.G."/>
            <person name="Rodriguez-Romero J."/>
            <person name="Ruiz-Herrera J."/>
            <person name="Ruiz-Vazquez R."/>
            <person name="Sanz C."/>
            <person name="Schackwitz W."/>
            <person name="Schmutz J."/>
            <person name="Shahriari M."/>
            <person name="Shelest E."/>
            <person name="Silva-Franco F."/>
            <person name="Soanes D."/>
            <person name="Syed K."/>
            <person name="Tagua V.G."/>
            <person name="Talbot N.J."/>
            <person name="Thon M."/>
            <person name="De Vries R.P."/>
            <person name="Wiebenga A."/>
            <person name="Yadav J.S."/>
            <person name="Braun E.L."/>
            <person name="Baker S."/>
            <person name="Garre V."/>
            <person name="Horwitz B."/>
            <person name="Torres-Martinez S."/>
            <person name="Idnurm A."/>
            <person name="Herrera-Estrella A."/>
            <person name="Gabaldon T."/>
            <person name="Grigoriev I.V."/>
        </authorList>
    </citation>
    <scope>NUCLEOTIDE SEQUENCE [LARGE SCALE GENOMIC DNA]</scope>
    <source>
        <strain evidence="7 8">CBS 277.49</strain>
    </source>
</reference>
<protein>
    <recommendedName>
        <fullName evidence="9">Dipeptidylpeptidase IV N-terminal domain-containing protein</fullName>
    </recommendedName>
</protein>
<proteinExistence type="inferred from homology"/>
<evidence type="ECO:0000256" key="4">
    <source>
        <dbReference type="SAM" id="MobiDB-lite"/>
    </source>
</evidence>
<keyword evidence="2" id="KW-0031">Aminopeptidase</keyword>
<dbReference type="InterPro" id="IPR002469">
    <property type="entry name" value="Peptidase_S9B_N"/>
</dbReference>
<dbReference type="SUPFAM" id="SSF53474">
    <property type="entry name" value="alpha/beta-Hydrolases"/>
    <property type="match status" value="1"/>
</dbReference>
<feature type="region of interest" description="Disordered" evidence="4">
    <location>
        <begin position="160"/>
        <end position="210"/>
    </location>
</feature>
<dbReference type="VEuPathDB" id="FungiDB:MUCCIDRAFT_114755"/>
<dbReference type="PANTHER" id="PTHR11731">
    <property type="entry name" value="PROTEASE FAMILY S9B,C DIPEPTIDYL-PEPTIDASE IV-RELATED"/>
    <property type="match status" value="1"/>
</dbReference>
<evidence type="ECO:0000256" key="2">
    <source>
        <dbReference type="ARBA" id="ARBA00022438"/>
    </source>
</evidence>
<evidence type="ECO:0000313" key="8">
    <source>
        <dbReference type="Proteomes" id="UP000077051"/>
    </source>
</evidence>
<dbReference type="EMBL" id="AMYB01000008">
    <property type="protein sequence ID" value="OAC99561.1"/>
    <property type="molecule type" value="Genomic_DNA"/>
</dbReference>
<dbReference type="Gene3D" id="2.140.10.30">
    <property type="entry name" value="Dipeptidylpeptidase IV, N-terminal domain"/>
    <property type="match status" value="1"/>
</dbReference>
<dbReference type="STRING" id="747725.A0A168I538"/>
<dbReference type="InterPro" id="IPR001375">
    <property type="entry name" value="Peptidase_S9_cat"/>
</dbReference>